<keyword evidence="3" id="KW-1185">Reference proteome</keyword>
<dbReference type="EMBL" id="JBJQND010000001">
    <property type="protein sequence ID" value="KAL3889456.1"/>
    <property type="molecule type" value="Genomic_DNA"/>
</dbReference>
<proteinExistence type="predicted"/>
<reference evidence="1 3" key="1">
    <citation type="submission" date="2024-11" db="EMBL/GenBank/DDBJ databases">
        <title>Chromosome-level genome assembly of the freshwater bivalve Anodonta woodiana.</title>
        <authorList>
            <person name="Chen X."/>
        </authorList>
    </citation>
    <scope>NUCLEOTIDE SEQUENCE [LARGE SCALE GENOMIC DNA]</scope>
    <source>
        <strain evidence="1">MN2024</strain>
        <tissue evidence="1">Gills</tissue>
    </source>
</reference>
<dbReference type="Proteomes" id="UP001634394">
    <property type="component" value="Unassembled WGS sequence"/>
</dbReference>
<comment type="caution">
    <text evidence="1">The sequence shown here is derived from an EMBL/GenBank/DDBJ whole genome shotgun (WGS) entry which is preliminary data.</text>
</comment>
<evidence type="ECO:0000313" key="1">
    <source>
        <dbReference type="EMBL" id="KAL3889435.1"/>
    </source>
</evidence>
<protein>
    <submittedName>
        <fullName evidence="1">Uncharacterized protein</fullName>
    </submittedName>
</protein>
<gene>
    <name evidence="1" type="ORF">ACJMK2_001779</name>
    <name evidence="2" type="ORF">ACJMK2_001800</name>
</gene>
<dbReference type="AlphaFoldDB" id="A0ABD3XWM3"/>
<evidence type="ECO:0000313" key="3">
    <source>
        <dbReference type="Proteomes" id="UP001634394"/>
    </source>
</evidence>
<name>A0ABD3XWM3_SINWO</name>
<sequence length="56" mass="6174">LPPVPNPLTSDSGEYCFKSNIFAMVFGHKIVLDEVIRQNKLDFIKAINGVSNGKNP</sequence>
<organism evidence="1 3">
    <name type="scientific">Sinanodonta woodiana</name>
    <name type="common">Chinese pond mussel</name>
    <name type="synonym">Anodonta woodiana</name>
    <dbReference type="NCBI Taxonomy" id="1069815"/>
    <lineage>
        <taxon>Eukaryota</taxon>
        <taxon>Metazoa</taxon>
        <taxon>Spiralia</taxon>
        <taxon>Lophotrochozoa</taxon>
        <taxon>Mollusca</taxon>
        <taxon>Bivalvia</taxon>
        <taxon>Autobranchia</taxon>
        <taxon>Heteroconchia</taxon>
        <taxon>Palaeoheterodonta</taxon>
        <taxon>Unionida</taxon>
        <taxon>Unionoidea</taxon>
        <taxon>Unionidae</taxon>
        <taxon>Unioninae</taxon>
        <taxon>Sinanodonta</taxon>
    </lineage>
</organism>
<dbReference type="EMBL" id="JBJQND010000001">
    <property type="protein sequence ID" value="KAL3889435.1"/>
    <property type="molecule type" value="Genomic_DNA"/>
</dbReference>
<evidence type="ECO:0000313" key="2">
    <source>
        <dbReference type="EMBL" id="KAL3889456.1"/>
    </source>
</evidence>
<accession>A0ABD3XWM3</accession>
<feature type="non-terminal residue" evidence="1">
    <location>
        <position position="1"/>
    </location>
</feature>